<dbReference type="AlphaFoldDB" id="A0A1I3SRW5"/>
<evidence type="ECO:0000313" key="3">
    <source>
        <dbReference type="Proteomes" id="UP000199110"/>
    </source>
</evidence>
<gene>
    <name evidence="2" type="ORF">SAMN04488095_3261</name>
</gene>
<keyword evidence="3" id="KW-1185">Reference proteome</keyword>
<evidence type="ECO:0000313" key="2">
    <source>
        <dbReference type="EMBL" id="SFJ61535.1"/>
    </source>
</evidence>
<dbReference type="Proteomes" id="UP000199110">
    <property type="component" value="Unassembled WGS sequence"/>
</dbReference>
<keyword evidence="1" id="KW-0732">Signal</keyword>
<sequence>MKTFITSALIAVATLAAVPASADVYTKLHGSLEGSDRASVAKLGQADNGVTVSTRSGTSGLAYDIFNADQDSPSDLRGLNGATSFSGQPTVGADIFAQIKAASAEDE</sequence>
<name>A0A1I3SRW5_9RHOB</name>
<accession>A0A1I3SRW5</accession>
<proteinExistence type="predicted"/>
<protein>
    <submittedName>
        <fullName evidence="2">Uncharacterized protein</fullName>
    </submittedName>
</protein>
<organism evidence="2 3">
    <name type="scientific">Jannaschia pohangensis</name>
    <dbReference type="NCBI Taxonomy" id="390807"/>
    <lineage>
        <taxon>Bacteria</taxon>
        <taxon>Pseudomonadati</taxon>
        <taxon>Pseudomonadota</taxon>
        <taxon>Alphaproteobacteria</taxon>
        <taxon>Rhodobacterales</taxon>
        <taxon>Roseobacteraceae</taxon>
        <taxon>Jannaschia</taxon>
    </lineage>
</organism>
<dbReference type="RefSeq" id="WP_092783230.1">
    <property type="nucleotide sequence ID" value="NZ_FORA01000004.1"/>
</dbReference>
<evidence type="ECO:0000256" key="1">
    <source>
        <dbReference type="SAM" id="SignalP"/>
    </source>
</evidence>
<dbReference type="EMBL" id="FORA01000004">
    <property type="protein sequence ID" value="SFJ61535.1"/>
    <property type="molecule type" value="Genomic_DNA"/>
</dbReference>
<dbReference type="OrthoDB" id="7659418at2"/>
<feature type="signal peptide" evidence="1">
    <location>
        <begin position="1"/>
        <end position="22"/>
    </location>
</feature>
<reference evidence="2 3" key="1">
    <citation type="submission" date="2016-10" db="EMBL/GenBank/DDBJ databases">
        <authorList>
            <person name="de Groot N.N."/>
        </authorList>
    </citation>
    <scope>NUCLEOTIDE SEQUENCE [LARGE SCALE GENOMIC DNA]</scope>
    <source>
        <strain evidence="2 3">DSM 19073</strain>
    </source>
</reference>
<feature type="chain" id="PRO_5011624327" evidence="1">
    <location>
        <begin position="23"/>
        <end position="107"/>
    </location>
</feature>